<keyword evidence="1" id="KW-1133">Transmembrane helix</keyword>
<accession>A0A6L2PRR2</accession>
<proteinExistence type="predicted"/>
<reference evidence="3" key="1">
    <citation type="submission" date="2020-01" db="EMBL/GenBank/DDBJ databases">
        <title>Draft genome sequence of the Termite Coptotermes fromosanus.</title>
        <authorList>
            <person name="Itakura S."/>
            <person name="Yosikawa Y."/>
            <person name="Umezawa K."/>
        </authorList>
    </citation>
    <scope>NUCLEOTIDE SEQUENCE [LARGE SCALE GENOMIC DNA]</scope>
</reference>
<keyword evidence="1" id="KW-0812">Transmembrane</keyword>
<evidence type="ECO:0000313" key="2">
    <source>
        <dbReference type="EMBL" id="GFG34914.1"/>
    </source>
</evidence>
<keyword evidence="3" id="KW-1185">Reference proteome</keyword>
<feature type="transmembrane region" description="Helical" evidence="1">
    <location>
        <begin position="54"/>
        <end position="74"/>
    </location>
</feature>
<comment type="caution">
    <text evidence="2">The sequence shown here is derived from an EMBL/GenBank/DDBJ whole genome shotgun (WGS) entry which is preliminary data.</text>
</comment>
<sequence>MLMENSSTVVEPSLYKPLLPVVDRKGSVMIRLRRRMASRRLWCILVKQGTVKRCVVVLLVLSVISIFCYTHYLVTTSFSR</sequence>
<keyword evidence="1" id="KW-0472">Membrane</keyword>
<organism evidence="2 3">
    <name type="scientific">Coptotermes formosanus</name>
    <name type="common">Formosan subterranean termite</name>
    <dbReference type="NCBI Taxonomy" id="36987"/>
    <lineage>
        <taxon>Eukaryota</taxon>
        <taxon>Metazoa</taxon>
        <taxon>Ecdysozoa</taxon>
        <taxon>Arthropoda</taxon>
        <taxon>Hexapoda</taxon>
        <taxon>Insecta</taxon>
        <taxon>Pterygota</taxon>
        <taxon>Neoptera</taxon>
        <taxon>Polyneoptera</taxon>
        <taxon>Dictyoptera</taxon>
        <taxon>Blattodea</taxon>
        <taxon>Blattoidea</taxon>
        <taxon>Termitoidae</taxon>
        <taxon>Rhinotermitidae</taxon>
        <taxon>Coptotermes</taxon>
    </lineage>
</organism>
<name>A0A6L2PRR2_COPFO</name>
<evidence type="ECO:0000313" key="3">
    <source>
        <dbReference type="Proteomes" id="UP000502823"/>
    </source>
</evidence>
<dbReference type="Proteomes" id="UP000502823">
    <property type="component" value="Unassembled WGS sequence"/>
</dbReference>
<gene>
    <name evidence="2" type="ORF">Cfor_04122</name>
</gene>
<dbReference type="OrthoDB" id="8958249at2759"/>
<protein>
    <submittedName>
        <fullName evidence="2">Uncharacterized protein</fullName>
    </submittedName>
</protein>
<dbReference type="EMBL" id="BLKM01000508">
    <property type="protein sequence ID" value="GFG34914.1"/>
    <property type="molecule type" value="Genomic_DNA"/>
</dbReference>
<dbReference type="AlphaFoldDB" id="A0A6L2PRR2"/>
<dbReference type="InParanoid" id="A0A6L2PRR2"/>
<evidence type="ECO:0000256" key="1">
    <source>
        <dbReference type="SAM" id="Phobius"/>
    </source>
</evidence>